<keyword evidence="3" id="KW-0238">DNA-binding</keyword>
<name>A0ABU4ZJA9_9HYPH</name>
<dbReference type="Pfam" id="PF22022">
    <property type="entry name" value="Phage_int_M"/>
    <property type="match status" value="1"/>
</dbReference>
<dbReference type="Gene3D" id="3.30.160.390">
    <property type="entry name" value="Integrase, DNA-binding domain"/>
    <property type="match status" value="1"/>
</dbReference>
<evidence type="ECO:0000256" key="4">
    <source>
        <dbReference type="ARBA" id="ARBA00023172"/>
    </source>
</evidence>
<dbReference type="PROSITE" id="PS51898">
    <property type="entry name" value="TYR_RECOMBINASE"/>
    <property type="match status" value="1"/>
</dbReference>
<evidence type="ECO:0000313" key="7">
    <source>
        <dbReference type="EMBL" id="MDX8525142.1"/>
    </source>
</evidence>
<dbReference type="InterPro" id="IPR025166">
    <property type="entry name" value="Integrase_DNA_bind_dom"/>
</dbReference>
<feature type="domain" description="Tyr recombinase" evidence="6">
    <location>
        <begin position="249"/>
        <end position="430"/>
    </location>
</feature>
<keyword evidence="4" id="KW-0233">DNA recombination</keyword>
<dbReference type="InterPro" id="IPR050808">
    <property type="entry name" value="Phage_Integrase"/>
</dbReference>
<dbReference type="EMBL" id="JAVIJF010000007">
    <property type="protein sequence ID" value="MDX8525142.1"/>
    <property type="molecule type" value="Genomic_DNA"/>
</dbReference>
<dbReference type="Gene3D" id="1.10.443.10">
    <property type="entry name" value="Intergrase catalytic core"/>
    <property type="match status" value="1"/>
</dbReference>
<feature type="compositionally biased region" description="Basic residues" evidence="5">
    <location>
        <begin position="1"/>
        <end position="12"/>
    </location>
</feature>
<dbReference type="InterPro" id="IPR013762">
    <property type="entry name" value="Integrase-like_cat_sf"/>
</dbReference>
<organism evidence="7 8">
    <name type="scientific">Mesorhizobium montanum</name>
    <dbReference type="NCBI Taxonomy" id="3072323"/>
    <lineage>
        <taxon>Bacteria</taxon>
        <taxon>Pseudomonadati</taxon>
        <taxon>Pseudomonadota</taxon>
        <taxon>Alphaproteobacteria</taxon>
        <taxon>Hyphomicrobiales</taxon>
        <taxon>Phyllobacteriaceae</taxon>
        <taxon>Mesorhizobium</taxon>
    </lineage>
</organism>
<keyword evidence="2" id="KW-0229">DNA integration</keyword>
<dbReference type="RefSeq" id="WP_320233064.1">
    <property type="nucleotide sequence ID" value="NZ_JAVIJF010000007.1"/>
</dbReference>
<dbReference type="Pfam" id="PF00589">
    <property type="entry name" value="Phage_integrase"/>
    <property type="match status" value="1"/>
</dbReference>
<dbReference type="InterPro" id="IPR053876">
    <property type="entry name" value="Phage_int_M"/>
</dbReference>
<feature type="region of interest" description="Disordered" evidence="5">
    <location>
        <begin position="1"/>
        <end position="31"/>
    </location>
</feature>
<evidence type="ECO:0000256" key="3">
    <source>
        <dbReference type="ARBA" id="ARBA00023125"/>
    </source>
</evidence>
<reference evidence="7 8" key="1">
    <citation type="submission" date="2023-08" db="EMBL/GenBank/DDBJ databases">
        <title>Implementing the SeqCode for naming new Mesorhizobium species isolated from Vachellia karroo root nodules.</title>
        <authorList>
            <person name="Van Lill M."/>
        </authorList>
    </citation>
    <scope>NUCLEOTIDE SEQUENCE [LARGE SCALE GENOMIC DNA]</scope>
    <source>
        <strain evidence="7 8">MSK 1335</strain>
    </source>
</reference>
<dbReference type="InterPro" id="IPR038488">
    <property type="entry name" value="Integrase_DNA-bd_sf"/>
</dbReference>
<dbReference type="SUPFAM" id="SSF56349">
    <property type="entry name" value="DNA breaking-rejoining enzymes"/>
    <property type="match status" value="1"/>
</dbReference>
<comment type="similarity">
    <text evidence="1">Belongs to the 'phage' integrase family.</text>
</comment>
<protein>
    <submittedName>
        <fullName evidence="7">Tyrosine-type recombinase/integrase</fullName>
    </submittedName>
</protein>
<proteinExistence type="inferred from homology"/>
<evidence type="ECO:0000256" key="2">
    <source>
        <dbReference type="ARBA" id="ARBA00022908"/>
    </source>
</evidence>
<gene>
    <name evidence="7" type="ORF">RFM68_11535</name>
</gene>
<evidence type="ECO:0000313" key="8">
    <source>
        <dbReference type="Proteomes" id="UP001276840"/>
    </source>
</evidence>
<dbReference type="InterPro" id="IPR011010">
    <property type="entry name" value="DNA_brk_join_enz"/>
</dbReference>
<dbReference type="InterPro" id="IPR010998">
    <property type="entry name" value="Integrase_recombinase_N"/>
</dbReference>
<dbReference type="PANTHER" id="PTHR30629:SF2">
    <property type="entry name" value="PROPHAGE INTEGRASE INTS-RELATED"/>
    <property type="match status" value="1"/>
</dbReference>
<sequence>MNTTRSRNRRPLTAREVETLGSGEHSDNRNGLYLTVGQPTKGNPIGARSWTVRFTSPTTKKRRVMGVGSADKEKAGSLSLLEARERAEDIMRQVRAGIDPIEAEKAAAVAQQVQQEEQAKASMTFGDYADKVLADIKRQFKNTKHQKQWEMTLRDYAKPLSGIPLADITQDDILTVFKQVPKSEAKRGGSRVLWAAVPETARRLRGRLEDILAHAKADGYRTGENPAALSKDLSVRLDRLNDSVKPSKGHFARLDHDKLPAFMTALRAREGTAARALELLILTAARSGEVRGAVWAEFDLDAAIPTWTMPAERTKSAREHIVPLSTQAVELLRRTQPDPDQRHGLVFPGKPAAKGESRPLSDMTLTAVLRRMKRADITAHGFRSTFRDWAGDETEFTHETIEASLAHVIRDKTVAAYRRNTAIKKRAALMSAWAEFCLPPSKPANVVPIALAA</sequence>
<dbReference type="PANTHER" id="PTHR30629">
    <property type="entry name" value="PROPHAGE INTEGRASE"/>
    <property type="match status" value="1"/>
</dbReference>
<evidence type="ECO:0000256" key="1">
    <source>
        <dbReference type="ARBA" id="ARBA00008857"/>
    </source>
</evidence>
<keyword evidence="8" id="KW-1185">Reference proteome</keyword>
<evidence type="ECO:0000259" key="6">
    <source>
        <dbReference type="PROSITE" id="PS51898"/>
    </source>
</evidence>
<accession>A0ABU4ZJA9</accession>
<dbReference type="InterPro" id="IPR002104">
    <property type="entry name" value="Integrase_catalytic"/>
</dbReference>
<evidence type="ECO:0000256" key="5">
    <source>
        <dbReference type="SAM" id="MobiDB-lite"/>
    </source>
</evidence>
<dbReference type="Gene3D" id="1.10.150.130">
    <property type="match status" value="1"/>
</dbReference>
<dbReference type="Proteomes" id="UP001276840">
    <property type="component" value="Unassembled WGS sequence"/>
</dbReference>
<comment type="caution">
    <text evidence="7">The sequence shown here is derived from an EMBL/GenBank/DDBJ whole genome shotgun (WGS) entry which is preliminary data.</text>
</comment>
<dbReference type="Pfam" id="PF13356">
    <property type="entry name" value="Arm-DNA-bind_3"/>
    <property type="match status" value="1"/>
</dbReference>
<feature type="compositionally biased region" description="Basic and acidic residues" evidence="5">
    <location>
        <begin position="13"/>
        <end position="28"/>
    </location>
</feature>
<dbReference type="CDD" id="cd00801">
    <property type="entry name" value="INT_P4_C"/>
    <property type="match status" value="1"/>
</dbReference>